<evidence type="ECO:0000256" key="1">
    <source>
        <dbReference type="SAM" id="Phobius"/>
    </source>
</evidence>
<dbReference type="STRING" id="49186.SAMN05421647_11420"/>
<proteinExistence type="predicted"/>
<evidence type="ECO:0000313" key="3">
    <source>
        <dbReference type="Proteomes" id="UP000186895"/>
    </source>
</evidence>
<dbReference type="RefSeq" id="WP_076466229.1">
    <property type="nucleotide sequence ID" value="NZ_FTMN01000014.1"/>
</dbReference>
<gene>
    <name evidence="2" type="ORF">SAMN05421647_11420</name>
</gene>
<name>A0A1N6XH24_9GAMM</name>
<feature type="transmembrane region" description="Helical" evidence="1">
    <location>
        <begin position="10"/>
        <end position="27"/>
    </location>
</feature>
<keyword evidence="3" id="KW-1185">Reference proteome</keyword>
<evidence type="ECO:0000313" key="2">
    <source>
        <dbReference type="EMBL" id="SIR01539.1"/>
    </source>
</evidence>
<keyword evidence="1" id="KW-1133">Transmembrane helix</keyword>
<organism evidence="2 3">
    <name type="scientific">Marinobacterium stanieri</name>
    <dbReference type="NCBI Taxonomy" id="49186"/>
    <lineage>
        <taxon>Bacteria</taxon>
        <taxon>Pseudomonadati</taxon>
        <taxon>Pseudomonadota</taxon>
        <taxon>Gammaproteobacteria</taxon>
        <taxon>Oceanospirillales</taxon>
        <taxon>Oceanospirillaceae</taxon>
        <taxon>Marinobacterium</taxon>
    </lineage>
</organism>
<reference evidence="2 3" key="1">
    <citation type="submission" date="2017-01" db="EMBL/GenBank/DDBJ databases">
        <authorList>
            <person name="Mah S.A."/>
            <person name="Swanson W.J."/>
            <person name="Moy G.W."/>
            <person name="Vacquier V.D."/>
        </authorList>
    </citation>
    <scope>NUCLEOTIDE SEQUENCE [LARGE SCALE GENOMIC DNA]</scope>
    <source>
        <strain evidence="2 3">DSM 7027</strain>
    </source>
</reference>
<keyword evidence="1" id="KW-0472">Membrane</keyword>
<dbReference type="AlphaFoldDB" id="A0A1N6XH24"/>
<accession>A0A1N6XH24</accession>
<dbReference type="Proteomes" id="UP000186895">
    <property type="component" value="Unassembled WGS sequence"/>
</dbReference>
<sequence>MTANLSKSRIYLLATLIAMVIMLKGGWQNFNTLTDKVEQQEKLYTVLERWQASWLALRPVEEQYTNTYPALEDLPDGLALYQLLDLGRDGLHVNLDELITKRVQQVSRNGIPLGLQKICVSGRPGYVTATAGTMDRLLSGLQALAQRPEIRLGAFEIGTKDKGVQPIIKLEEVCLLARA</sequence>
<keyword evidence="1" id="KW-0812">Transmembrane</keyword>
<protein>
    <recommendedName>
        <fullName evidence="4">Type II secretion system (T2SS), protein M subtype b</fullName>
    </recommendedName>
</protein>
<dbReference type="EMBL" id="FTMN01000014">
    <property type="protein sequence ID" value="SIR01539.1"/>
    <property type="molecule type" value="Genomic_DNA"/>
</dbReference>
<evidence type="ECO:0008006" key="4">
    <source>
        <dbReference type="Google" id="ProtNLM"/>
    </source>
</evidence>